<feature type="binding site" evidence="8">
    <location>
        <position position="116"/>
    </location>
    <ligand>
        <name>GTP</name>
        <dbReference type="ChEBI" id="CHEBI:37565"/>
    </ligand>
</feature>
<evidence type="ECO:0000256" key="1">
    <source>
        <dbReference type="ARBA" id="ARBA00022598"/>
    </source>
</evidence>
<dbReference type="GO" id="GO:0052645">
    <property type="term" value="P:F420-0 metabolic process"/>
    <property type="evidence" value="ECO:0007669"/>
    <property type="project" value="UniProtKB-UniRule"/>
</dbReference>
<comment type="function">
    <text evidence="8">Catalyzes the GTP-dependent successive addition of two or more gamma-linked L-glutamates to the L-lactyl phosphodiester of 7,8-didemethyl-8-hydroxy-5-deazariboflavin (F420-0) to form coenzyme F420-0-glutamyl-glutamate (F420-2) or polyglutamated F420 derivatives.</text>
</comment>
<dbReference type="PATRIC" id="fig|1705562.3.peg.841"/>
<feature type="binding site" evidence="8">
    <location>
        <begin position="210"/>
        <end position="217"/>
    </location>
    <ligand>
        <name>GTP</name>
        <dbReference type="ChEBI" id="CHEBI:37565"/>
    </ligand>
</feature>
<evidence type="ECO:0000313" key="12">
    <source>
        <dbReference type="Proteomes" id="UP000037729"/>
    </source>
</evidence>
<keyword evidence="7 8" id="KW-0464">Manganese</keyword>
<dbReference type="InterPro" id="IPR002847">
    <property type="entry name" value="F420-0_gamma-glut_ligase-dom"/>
</dbReference>
<evidence type="ECO:0000256" key="3">
    <source>
        <dbReference type="ARBA" id="ARBA00022741"/>
    </source>
</evidence>
<comment type="cofactor">
    <cofactor evidence="8">
        <name>Mg(2+)</name>
        <dbReference type="ChEBI" id="CHEBI:18420"/>
    </cofactor>
    <cofactor evidence="8">
        <name>Mn(2+)</name>
        <dbReference type="ChEBI" id="CHEBI:29035"/>
    </cofactor>
    <text evidence="8">Binds 2 divalent metal cations per subunit. The ions could be magnesium and/or manganese.</text>
</comment>
<dbReference type="STRING" id="1705562.AMS69_17570"/>
<dbReference type="EMBL" id="LIUF01000007">
    <property type="protein sequence ID" value="KOX91671.1"/>
    <property type="molecule type" value="Genomic_DNA"/>
</dbReference>
<dbReference type="Proteomes" id="UP000610611">
    <property type="component" value="Unassembled WGS sequence"/>
</dbReference>
<keyword evidence="2 8" id="KW-0479">Metal-binding</keyword>
<feature type="binding site" evidence="8">
    <location>
        <position position="155"/>
    </location>
    <ligand>
        <name>a divalent metal cation</name>
        <dbReference type="ChEBI" id="CHEBI:60240"/>
        <label>2</label>
    </ligand>
</feature>
<dbReference type="GO" id="GO:0005525">
    <property type="term" value="F:GTP binding"/>
    <property type="evidence" value="ECO:0007669"/>
    <property type="project" value="UniProtKB-KW"/>
</dbReference>
<accession>A0A0M9AJ36</accession>
<proteinExistence type="inferred from homology"/>
<evidence type="ECO:0000256" key="6">
    <source>
        <dbReference type="ARBA" id="ARBA00023134"/>
    </source>
</evidence>
<evidence type="ECO:0000256" key="8">
    <source>
        <dbReference type="HAMAP-Rule" id="MF_01258"/>
    </source>
</evidence>
<dbReference type="GO" id="GO:0052619">
    <property type="term" value="F:coenzyme F420-1:gamma-L-glutamate ligase activity"/>
    <property type="evidence" value="ECO:0007669"/>
    <property type="project" value="UniProtKB-UniRule"/>
</dbReference>
<feature type="domain" description="Coenzyme F420:L-glutamate ligase-like" evidence="9">
    <location>
        <begin position="9"/>
        <end position="224"/>
    </location>
</feature>
<feature type="binding site" evidence="8">
    <location>
        <begin position="9"/>
        <end position="12"/>
    </location>
    <ligand>
        <name>GTP</name>
        <dbReference type="ChEBI" id="CHEBI:37565"/>
    </ligand>
</feature>
<dbReference type="AlphaFoldDB" id="A0A0M9AJ36"/>
<sequence length="257" mass="27649">MEVFAVEGLPEVRPGDDVAELLVEQADLRDDDVVCVASTIVSKASGRGRSLSSYEPGERAERIAATIEDIADEEKDPRMAQAIIEECAEVLVEAPFILGVTEFGHITVNAGIDRSNVPGSDLLLLPEDPTAEAEAIRDGIRERAGVEPSVIVTDTSGRPFRLGQRGVALGWAGLSASRDWRGEHDRDGRELEATVQAVVDELAAAANLVTGEGDGGTPAAVVRDFDFGDHAGSEQLFRDPEKDVVRQALRQWSHVRD</sequence>
<dbReference type="EMBL" id="WOWB01000001">
    <property type="protein sequence ID" value="NLV05198.1"/>
    <property type="molecule type" value="Genomic_DNA"/>
</dbReference>
<dbReference type="Proteomes" id="UP000037729">
    <property type="component" value="Unassembled WGS sequence"/>
</dbReference>
<dbReference type="PANTHER" id="PTHR47917">
    <property type="match status" value="1"/>
</dbReference>
<keyword evidence="5 8" id="KW-0630">Potassium</keyword>
<evidence type="ECO:0000313" key="11">
    <source>
        <dbReference type="EMBL" id="NLV05198.1"/>
    </source>
</evidence>
<reference evidence="10 12" key="1">
    <citation type="submission" date="2015-08" db="EMBL/GenBank/DDBJ databases">
        <title>Genomes of Isolates from Cabo Rojo, PR.</title>
        <authorList>
            <person name="Sanchez-Nieves R.L."/>
            <person name="Montalvo-Rodriguez R."/>
        </authorList>
    </citation>
    <scope>NUCLEOTIDE SEQUENCE [LARGE SCALE GENOMIC DNA]</scope>
    <source>
        <strain evidence="10 12">SL3</strain>
    </source>
</reference>
<comment type="cofactor">
    <cofactor evidence="8">
        <name>K(+)</name>
        <dbReference type="ChEBI" id="CHEBI:29103"/>
    </cofactor>
    <text evidence="8">Monovalent cation. The ion could be potassium.</text>
</comment>
<keyword evidence="4 8" id="KW-0460">Magnesium</keyword>
<comment type="similarity">
    <text evidence="8">Belongs to the CofE family.</text>
</comment>
<dbReference type="Gene3D" id="3.90.1660.10">
    <property type="entry name" value="CofE-like domain"/>
    <property type="match status" value="1"/>
</dbReference>
<dbReference type="HAMAP" id="MF_01258">
    <property type="entry name" value="F420_ligase_CofE"/>
    <property type="match status" value="1"/>
</dbReference>
<protein>
    <recommendedName>
        <fullName evidence="8">Coenzyme F420:L-glutamate ligase</fullName>
        <ecNumber evidence="8">6.3.2.31</ecNumber>
        <ecNumber evidence="8">6.3.2.34</ecNumber>
    </recommendedName>
    <alternativeName>
        <fullName evidence="8">Coenzyme F420-0:L-glutamate ligase</fullName>
    </alternativeName>
    <alternativeName>
        <fullName evidence="8">Coenzyme F420-1:gamma-L-glutamate ligase</fullName>
    </alternativeName>
</protein>
<evidence type="ECO:0000313" key="10">
    <source>
        <dbReference type="EMBL" id="KOX91671.1"/>
    </source>
</evidence>
<organism evidence="10 12">
    <name type="scientific">Haloarcula rubripromontorii</name>
    <dbReference type="NCBI Taxonomy" id="1705562"/>
    <lineage>
        <taxon>Archaea</taxon>
        <taxon>Methanobacteriati</taxon>
        <taxon>Methanobacteriota</taxon>
        <taxon>Stenosarchaea group</taxon>
        <taxon>Halobacteria</taxon>
        <taxon>Halobacteriales</taxon>
        <taxon>Haloarculaceae</taxon>
        <taxon>Haloarcula</taxon>
    </lineage>
</organism>
<dbReference type="GO" id="GO:0046872">
    <property type="term" value="F:metal ion binding"/>
    <property type="evidence" value="ECO:0007669"/>
    <property type="project" value="UniProtKB-KW"/>
</dbReference>
<keyword evidence="12" id="KW-1185">Reference proteome</keyword>
<dbReference type="GO" id="GO:0052618">
    <property type="term" value="F:coenzyme F420-0:L-glutamate ligase activity"/>
    <property type="evidence" value="ECO:0007669"/>
    <property type="project" value="UniProtKB-UniRule"/>
</dbReference>
<keyword evidence="6 8" id="KW-0342">GTP-binding</keyword>
<comment type="caution">
    <text evidence="10">The sequence shown here is derived from an EMBL/GenBank/DDBJ whole genome shotgun (WGS) entry which is preliminary data.</text>
</comment>
<feature type="binding site" evidence="8">
    <location>
        <begin position="38"/>
        <end position="39"/>
    </location>
    <ligand>
        <name>GTP</name>
        <dbReference type="ChEBI" id="CHEBI:37565"/>
    </ligand>
</feature>
<dbReference type="SUPFAM" id="SSF144010">
    <property type="entry name" value="CofE-like"/>
    <property type="match status" value="1"/>
</dbReference>
<keyword evidence="3 8" id="KW-0547">Nucleotide-binding</keyword>
<dbReference type="InterPro" id="IPR008225">
    <property type="entry name" value="F420-0_g-glutamyl_ligase"/>
</dbReference>
<gene>
    <name evidence="8" type="primary">cofE</name>
    <name evidence="10" type="ORF">AMS69_17570</name>
    <name evidence="11" type="ORF">GOC83_03465</name>
</gene>
<dbReference type="NCBIfam" id="TIGR01916">
    <property type="entry name" value="F420_cofE"/>
    <property type="match status" value="1"/>
</dbReference>
<evidence type="ECO:0000256" key="4">
    <source>
        <dbReference type="ARBA" id="ARBA00022842"/>
    </source>
</evidence>
<comment type="pathway">
    <text evidence="8">Cofactor biosynthesis; coenzyme F420 biosynthesis.</text>
</comment>
<dbReference type="UniPathway" id="UPA00071"/>
<comment type="catalytic activity">
    <reaction evidence="8">
        <text>oxidized coenzyme F420-1 + GTP + L-glutamate = oxidized coenzyme F420-2 + GDP + phosphate + H(+)</text>
        <dbReference type="Rhea" id="RHEA:30523"/>
        <dbReference type="ChEBI" id="CHEBI:15378"/>
        <dbReference type="ChEBI" id="CHEBI:29985"/>
        <dbReference type="ChEBI" id="CHEBI:37565"/>
        <dbReference type="ChEBI" id="CHEBI:43474"/>
        <dbReference type="ChEBI" id="CHEBI:57922"/>
        <dbReference type="ChEBI" id="CHEBI:58189"/>
        <dbReference type="ChEBI" id="CHEBI:59920"/>
        <dbReference type="EC" id="6.3.2.34"/>
    </reaction>
</comment>
<dbReference type="EC" id="6.3.2.34" evidence="8"/>
<feature type="binding site" evidence="8">
    <location>
        <position position="154"/>
    </location>
    <ligand>
        <name>a divalent metal cation</name>
        <dbReference type="ChEBI" id="CHEBI:60240"/>
        <label>1</label>
    </ligand>
</feature>
<comment type="subunit">
    <text evidence="8">Homodimer.</text>
</comment>
<evidence type="ECO:0000256" key="2">
    <source>
        <dbReference type="ARBA" id="ARBA00022723"/>
    </source>
</evidence>
<dbReference type="RefSeq" id="WP_053969349.1">
    <property type="nucleotide sequence ID" value="NZ_JAWJXX010000021.1"/>
</dbReference>
<comment type="catalytic activity">
    <reaction evidence="8">
        <text>oxidized coenzyme F420-0 + GTP + L-glutamate = oxidized coenzyme F420-1 + GDP + phosphate + H(+)</text>
        <dbReference type="Rhea" id="RHEA:30555"/>
        <dbReference type="ChEBI" id="CHEBI:15378"/>
        <dbReference type="ChEBI" id="CHEBI:29985"/>
        <dbReference type="ChEBI" id="CHEBI:37565"/>
        <dbReference type="ChEBI" id="CHEBI:43474"/>
        <dbReference type="ChEBI" id="CHEBI:58189"/>
        <dbReference type="ChEBI" id="CHEBI:59907"/>
        <dbReference type="ChEBI" id="CHEBI:59920"/>
        <dbReference type="EC" id="6.3.2.31"/>
    </reaction>
</comment>
<dbReference type="InterPro" id="IPR023659">
    <property type="entry name" value="F420_ligase_CofE_arc"/>
</dbReference>
<dbReference type="PANTHER" id="PTHR47917:SF1">
    <property type="entry name" value="COENZYME F420:L-GLUTAMATE LIGASE"/>
    <property type="match status" value="1"/>
</dbReference>
<dbReference type="Gene3D" id="3.30.1330.100">
    <property type="entry name" value="CofE-like"/>
    <property type="match status" value="1"/>
</dbReference>
<feature type="binding site" evidence="8">
    <location>
        <position position="113"/>
    </location>
    <ligand>
        <name>a divalent metal cation</name>
        <dbReference type="ChEBI" id="CHEBI:60240"/>
        <label>1</label>
    </ligand>
</feature>
<reference evidence="11" key="2">
    <citation type="submission" date="2019-12" db="EMBL/GenBank/DDBJ databases">
        <title>The whole-genome sequencing of Haloarcula japonica strain pws8.</title>
        <authorList>
            <person name="Verma D.K."/>
            <person name="Gopal K."/>
            <person name="Prasad E.S."/>
        </authorList>
    </citation>
    <scope>NUCLEOTIDE SEQUENCE</scope>
    <source>
        <strain evidence="11">Pws8</strain>
    </source>
</reference>
<name>A0A0M9AJ36_9EURY</name>
<evidence type="ECO:0000259" key="9">
    <source>
        <dbReference type="Pfam" id="PF01996"/>
    </source>
</evidence>
<keyword evidence="1 8" id="KW-0436">Ligase</keyword>
<evidence type="ECO:0000256" key="7">
    <source>
        <dbReference type="ARBA" id="ARBA00023211"/>
    </source>
</evidence>
<feature type="binding site" evidence="8">
    <location>
        <position position="43"/>
    </location>
    <ligand>
        <name>GTP</name>
        <dbReference type="ChEBI" id="CHEBI:37565"/>
    </ligand>
</feature>
<dbReference type="EC" id="6.3.2.31" evidence="8"/>
<dbReference type="Pfam" id="PF01996">
    <property type="entry name" value="F420_ligase"/>
    <property type="match status" value="1"/>
</dbReference>
<evidence type="ECO:0000256" key="5">
    <source>
        <dbReference type="ARBA" id="ARBA00022958"/>
    </source>
</evidence>
<dbReference type="OrthoDB" id="11383at2157"/>
<dbReference type="NCBIfam" id="NF009809">
    <property type="entry name" value="PRK13293.1"/>
    <property type="match status" value="1"/>
</dbReference>
<feature type="binding site" evidence="8">
    <location>
        <position position="212"/>
    </location>
    <ligand>
        <name>a divalent metal cation</name>
        <dbReference type="ChEBI" id="CHEBI:60240"/>
        <label>2</label>
    </ligand>
</feature>